<evidence type="ECO:0000256" key="3">
    <source>
        <dbReference type="RuleBase" id="RU361235"/>
    </source>
</evidence>
<evidence type="ECO:0000256" key="1">
    <source>
        <dbReference type="ARBA" id="ARBA00005964"/>
    </source>
</evidence>
<dbReference type="Pfam" id="PF00135">
    <property type="entry name" value="COesterase"/>
    <property type="match status" value="1"/>
</dbReference>
<feature type="signal peptide" evidence="3">
    <location>
        <begin position="1"/>
        <end position="22"/>
    </location>
</feature>
<dbReference type="InterPro" id="IPR050309">
    <property type="entry name" value="Type-B_Carboxylest/Lipase"/>
</dbReference>
<keyword evidence="3" id="KW-0732">Signal</keyword>
<proteinExistence type="inferred from homology"/>
<dbReference type="InterPro" id="IPR029058">
    <property type="entry name" value="AB_hydrolase_fold"/>
</dbReference>
<feature type="chain" id="PRO_5026376316" description="Carboxylic ester hydrolase" evidence="3">
    <location>
        <begin position="23"/>
        <end position="563"/>
    </location>
</feature>
<dbReference type="InterPro" id="IPR019826">
    <property type="entry name" value="Carboxylesterase_B_AS"/>
</dbReference>
<dbReference type="GO" id="GO:0016787">
    <property type="term" value="F:hydrolase activity"/>
    <property type="evidence" value="ECO:0007669"/>
    <property type="project" value="UniProtKB-KW"/>
</dbReference>
<evidence type="ECO:0000313" key="6">
    <source>
        <dbReference type="Proteomes" id="UP000799428"/>
    </source>
</evidence>
<dbReference type="InterPro" id="IPR019819">
    <property type="entry name" value="Carboxylesterase_B_CS"/>
</dbReference>
<dbReference type="PROSITE" id="PS00122">
    <property type="entry name" value="CARBOXYLESTERASE_B_1"/>
    <property type="match status" value="1"/>
</dbReference>
<evidence type="ECO:0000259" key="4">
    <source>
        <dbReference type="Pfam" id="PF00135"/>
    </source>
</evidence>
<dbReference type="SUPFAM" id="SSF53474">
    <property type="entry name" value="alpha/beta-Hydrolases"/>
    <property type="match status" value="1"/>
</dbReference>
<name>A0A6G1JUN9_9PLEO</name>
<dbReference type="AlphaFoldDB" id="A0A6G1JUN9"/>
<dbReference type="EC" id="3.1.1.-" evidence="3"/>
<keyword evidence="6" id="KW-1185">Reference proteome</keyword>
<keyword evidence="2 3" id="KW-0378">Hydrolase</keyword>
<dbReference type="InterPro" id="IPR002018">
    <property type="entry name" value="CarbesteraseB"/>
</dbReference>
<accession>A0A6G1JUN9</accession>
<comment type="similarity">
    <text evidence="1 3">Belongs to the type-B carboxylesterase/lipase family.</text>
</comment>
<dbReference type="PROSITE" id="PS00941">
    <property type="entry name" value="CARBOXYLESTERASE_B_2"/>
    <property type="match status" value="1"/>
</dbReference>
<dbReference type="PANTHER" id="PTHR11559">
    <property type="entry name" value="CARBOXYLESTERASE"/>
    <property type="match status" value="1"/>
</dbReference>
<protein>
    <recommendedName>
        <fullName evidence="3">Carboxylic ester hydrolase</fullName>
        <ecNumber evidence="3">3.1.1.-</ecNumber>
    </recommendedName>
</protein>
<dbReference type="Proteomes" id="UP000799428">
    <property type="component" value="Unassembled WGS sequence"/>
</dbReference>
<dbReference type="OrthoDB" id="408631at2759"/>
<dbReference type="EMBL" id="MU005783">
    <property type="protein sequence ID" value="KAF2704258.1"/>
    <property type="molecule type" value="Genomic_DNA"/>
</dbReference>
<feature type="domain" description="Carboxylesterase type B" evidence="4">
    <location>
        <begin position="45"/>
        <end position="557"/>
    </location>
</feature>
<gene>
    <name evidence="5" type="ORF">K504DRAFT_538242</name>
</gene>
<reference evidence="5" key="1">
    <citation type="journal article" date="2020" name="Stud. Mycol.">
        <title>101 Dothideomycetes genomes: a test case for predicting lifestyles and emergence of pathogens.</title>
        <authorList>
            <person name="Haridas S."/>
            <person name="Albert R."/>
            <person name="Binder M."/>
            <person name="Bloem J."/>
            <person name="Labutti K."/>
            <person name="Salamov A."/>
            <person name="Andreopoulos B."/>
            <person name="Baker S."/>
            <person name="Barry K."/>
            <person name="Bills G."/>
            <person name="Bluhm B."/>
            <person name="Cannon C."/>
            <person name="Castanera R."/>
            <person name="Culley D."/>
            <person name="Daum C."/>
            <person name="Ezra D."/>
            <person name="Gonzalez J."/>
            <person name="Henrissat B."/>
            <person name="Kuo A."/>
            <person name="Liang C."/>
            <person name="Lipzen A."/>
            <person name="Lutzoni F."/>
            <person name="Magnuson J."/>
            <person name="Mondo S."/>
            <person name="Nolan M."/>
            <person name="Ohm R."/>
            <person name="Pangilinan J."/>
            <person name="Park H.-J."/>
            <person name="Ramirez L."/>
            <person name="Alfaro M."/>
            <person name="Sun H."/>
            <person name="Tritt A."/>
            <person name="Yoshinaga Y."/>
            <person name="Zwiers L.-H."/>
            <person name="Turgeon B."/>
            <person name="Goodwin S."/>
            <person name="Spatafora J."/>
            <person name="Crous P."/>
            <person name="Grigoriev I."/>
        </authorList>
    </citation>
    <scope>NUCLEOTIDE SEQUENCE</scope>
    <source>
        <strain evidence="5">CBS 279.74</strain>
    </source>
</reference>
<organism evidence="5 6">
    <name type="scientific">Pleomassaria siparia CBS 279.74</name>
    <dbReference type="NCBI Taxonomy" id="1314801"/>
    <lineage>
        <taxon>Eukaryota</taxon>
        <taxon>Fungi</taxon>
        <taxon>Dikarya</taxon>
        <taxon>Ascomycota</taxon>
        <taxon>Pezizomycotina</taxon>
        <taxon>Dothideomycetes</taxon>
        <taxon>Pleosporomycetidae</taxon>
        <taxon>Pleosporales</taxon>
        <taxon>Pleomassariaceae</taxon>
        <taxon>Pleomassaria</taxon>
    </lineage>
</organism>
<evidence type="ECO:0000313" key="5">
    <source>
        <dbReference type="EMBL" id="KAF2704258.1"/>
    </source>
</evidence>
<evidence type="ECO:0000256" key="2">
    <source>
        <dbReference type="ARBA" id="ARBA00022801"/>
    </source>
</evidence>
<sequence length="563" mass="60086">MFISRLIGLAAVAGIATAAAAAADNSSSLPIVDLGYELHQASSFNDTGNFYNFSNIRYAAPPVRFAAPVVPVTNRSSVQTGEFGKICPQASPAWSSLASQLLTDIILGVPDNNTTPYTPPAVNASATAAIRANLDPAQSEDCLFLDVFVPENILKSAGSGNGSAVLVWIYGGGYTAGNKANNPAGLLAASGNVSDGEVIYVAMNYRLGAFGWSSGPSYQAEGGVSNLGLLDQRMALDWVQEHITQFGGDPNRVTVFGESAGGGSIMHQITAYGGLKGPAPFQQAIPQSPGWLQVSSNLQQEDTYNRLLNLTNTTSLAQLQALPTEDLMTANIVQVLQAQYGGFAYGPAVDGGFVPAQPGQLLARGQFDKDVHIMVGHNAQEGTYFTPSYINSTSDILMLLRANFPYSPEPSLEYITSTLYPAVFDGTLPYTTEMARADLIISESVFTCNTRYLSTAYGNQSYSYLFAVPPAFHGFDVAYTYYDDGAVSTTNPLEVTNRTVAIALQEFITSFAENGVPEAQGIMKFQIYGPDAQVLDLNITGIEEVRDSNANARCDWWQKGLLS</sequence>
<dbReference type="Gene3D" id="3.40.50.1820">
    <property type="entry name" value="alpha/beta hydrolase"/>
    <property type="match status" value="1"/>
</dbReference>